<sequence>MKAIWLHTDRPTPMWMHGSLASDLWAVASNDSGGASLLQASANVANANAPEQYGLDIKYLVTTSSETRE</sequence>
<keyword evidence="2" id="KW-1185">Reference proteome</keyword>
<evidence type="ECO:0000313" key="2">
    <source>
        <dbReference type="Proteomes" id="UP000030745"/>
    </source>
</evidence>
<protein>
    <submittedName>
        <fullName evidence="1">Uncharacterized protein</fullName>
    </submittedName>
</protein>
<reference evidence="1 2" key="1">
    <citation type="journal article" date="2013" name="PLoS Genet.">
        <title>Distinctive expansion of potential virulence genes in the genome of the oomycete fish pathogen Saprolegnia parasitica.</title>
        <authorList>
            <person name="Jiang R.H."/>
            <person name="de Bruijn I."/>
            <person name="Haas B.J."/>
            <person name="Belmonte R."/>
            <person name="Lobach L."/>
            <person name="Christie J."/>
            <person name="van den Ackerveken G."/>
            <person name="Bottin A."/>
            <person name="Bulone V."/>
            <person name="Diaz-Moreno S.M."/>
            <person name="Dumas B."/>
            <person name="Fan L."/>
            <person name="Gaulin E."/>
            <person name="Govers F."/>
            <person name="Grenville-Briggs L.J."/>
            <person name="Horner N.R."/>
            <person name="Levin J.Z."/>
            <person name="Mammella M."/>
            <person name="Meijer H.J."/>
            <person name="Morris P."/>
            <person name="Nusbaum C."/>
            <person name="Oome S."/>
            <person name="Phillips A.J."/>
            <person name="van Rooyen D."/>
            <person name="Rzeszutek E."/>
            <person name="Saraiva M."/>
            <person name="Secombes C.J."/>
            <person name="Seidl M.F."/>
            <person name="Snel B."/>
            <person name="Stassen J.H."/>
            <person name="Sykes S."/>
            <person name="Tripathy S."/>
            <person name="van den Berg H."/>
            <person name="Vega-Arreguin J.C."/>
            <person name="Wawra S."/>
            <person name="Young S.K."/>
            <person name="Zeng Q."/>
            <person name="Dieguez-Uribeondo J."/>
            <person name="Russ C."/>
            <person name="Tyler B.M."/>
            <person name="van West P."/>
        </authorList>
    </citation>
    <scope>NUCLEOTIDE SEQUENCE [LARGE SCALE GENOMIC DNA]</scope>
    <source>
        <strain evidence="1 2">CBS 223.65</strain>
    </source>
</reference>
<dbReference type="KEGG" id="spar:SPRG_08935"/>
<dbReference type="Proteomes" id="UP000030745">
    <property type="component" value="Unassembled WGS sequence"/>
</dbReference>
<accession>A0A067CGG9</accession>
<dbReference type="VEuPathDB" id="FungiDB:SPRG_08935"/>
<dbReference type="EMBL" id="KK583230">
    <property type="protein sequence ID" value="KDO25636.1"/>
    <property type="molecule type" value="Genomic_DNA"/>
</dbReference>
<evidence type="ECO:0000313" key="1">
    <source>
        <dbReference type="EMBL" id="KDO25636.1"/>
    </source>
</evidence>
<proteinExistence type="predicted"/>
<dbReference type="AlphaFoldDB" id="A0A067CGG9"/>
<gene>
    <name evidence="1" type="ORF">SPRG_08935</name>
</gene>
<dbReference type="RefSeq" id="XP_012203668.1">
    <property type="nucleotide sequence ID" value="XM_012348278.1"/>
</dbReference>
<organism evidence="1 2">
    <name type="scientific">Saprolegnia parasitica (strain CBS 223.65)</name>
    <dbReference type="NCBI Taxonomy" id="695850"/>
    <lineage>
        <taxon>Eukaryota</taxon>
        <taxon>Sar</taxon>
        <taxon>Stramenopiles</taxon>
        <taxon>Oomycota</taxon>
        <taxon>Saprolegniomycetes</taxon>
        <taxon>Saprolegniales</taxon>
        <taxon>Saprolegniaceae</taxon>
        <taxon>Saprolegnia</taxon>
    </lineage>
</organism>
<name>A0A067CGG9_SAPPC</name>
<dbReference type="GeneID" id="24131136"/>